<dbReference type="PANTHER" id="PTHR19432:SF35">
    <property type="entry name" value="SOLUTE CARRIER FAMILY 45 MEMBER 3 ISOFORM X1"/>
    <property type="match status" value="1"/>
</dbReference>
<dbReference type="InterPro" id="IPR036259">
    <property type="entry name" value="MFS_trans_sf"/>
</dbReference>
<comment type="subcellular location">
    <subcellularLocation>
        <location evidence="1">Membrane</location>
        <topology evidence="1">Multi-pass membrane protein</topology>
    </subcellularLocation>
</comment>
<keyword evidence="3 6" id="KW-0812">Transmembrane</keyword>
<evidence type="ECO:0000256" key="1">
    <source>
        <dbReference type="ARBA" id="ARBA00004141"/>
    </source>
</evidence>
<gene>
    <name evidence="7" type="ORF">M421DRAFT_415486</name>
</gene>
<evidence type="ECO:0000313" key="7">
    <source>
        <dbReference type="EMBL" id="KAF1934463.1"/>
    </source>
</evidence>
<feature type="transmembrane region" description="Helical" evidence="6">
    <location>
        <begin position="486"/>
        <end position="505"/>
    </location>
</feature>
<evidence type="ECO:0000256" key="4">
    <source>
        <dbReference type="ARBA" id="ARBA00022989"/>
    </source>
</evidence>
<dbReference type="Pfam" id="PF07690">
    <property type="entry name" value="MFS_1"/>
    <property type="match status" value="1"/>
</dbReference>
<dbReference type="RefSeq" id="XP_033454711.1">
    <property type="nucleotide sequence ID" value="XM_033590718.1"/>
</dbReference>
<dbReference type="InterPro" id="IPR011701">
    <property type="entry name" value="MFS"/>
</dbReference>
<dbReference type="GeneID" id="54348386"/>
<feature type="transmembrane region" description="Helical" evidence="6">
    <location>
        <begin position="403"/>
        <end position="425"/>
    </location>
</feature>
<feature type="transmembrane region" description="Helical" evidence="6">
    <location>
        <begin position="282"/>
        <end position="306"/>
    </location>
</feature>
<feature type="transmembrane region" description="Helical" evidence="6">
    <location>
        <begin position="326"/>
        <end position="350"/>
    </location>
</feature>
<feature type="transmembrane region" description="Helical" evidence="6">
    <location>
        <begin position="49"/>
        <end position="67"/>
    </location>
</feature>
<evidence type="ECO:0000256" key="6">
    <source>
        <dbReference type="SAM" id="Phobius"/>
    </source>
</evidence>
<protein>
    <submittedName>
        <fullName evidence="7">MFS general substrate transporter</fullName>
    </submittedName>
</protein>
<keyword evidence="2" id="KW-0813">Transport</keyword>
<dbReference type="EMBL" id="ML978956">
    <property type="protein sequence ID" value="KAF1934463.1"/>
    <property type="molecule type" value="Genomic_DNA"/>
</dbReference>
<dbReference type="SUPFAM" id="SSF103473">
    <property type="entry name" value="MFS general substrate transporter"/>
    <property type="match status" value="1"/>
</dbReference>
<dbReference type="Gene3D" id="1.20.1250.20">
    <property type="entry name" value="MFS general substrate transporter like domains"/>
    <property type="match status" value="1"/>
</dbReference>
<evidence type="ECO:0000256" key="5">
    <source>
        <dbReference type="ARBA" id="ARBA00023136"/>
    </source>
</evidence>
<keyword evidence="4 6" id="KW-1133">Transmembrane helix</keyword>
<feature type="transmembrane region" description="Helical" evidence="6">
    <location>
        <begin position="117"/>
        <end position="134"/>
    </location>
</feature>
<evidence type="ECO:0000313" key="8">
    <source>
        <dbReference type="Proteomes" id="UP000800082"/>
    </source>
</evidence>
<proteinExistence type="predicted"/>
<keyword evidence="5 6" id="KW-0472">Membrane</keyword>
<feature type="transmembrane region" description="Helical" evidence="6">
    <location>
        <begin position="446"/>
        <end position="466"/>
    </location>
</feature>
<dbReference type="OrthoDB" id="28755at2759"/>
<feature type="transmembrane region" description="Helical" evidence="6">
    <location>
        <begin position="87"/>
        <end position="105"/>
    </location>
</feature>
<keyword evidence="8" id="KW-1185">Reference proteome</keyword>
<sequence length="507" mass="55225">MEDLTLASRHQCLTYMPIIELQPASASESDGFLNNAISLQDEPRYRSRCYIICLVLGTAGVQVAFSIQFSTGISYFESLGITKSVSTLIWFVPPVCGAFLQPLFGRWSDKFRKRKPFISFGGVGLVIALIGYAWSPELAELFPGRSQPHKPAPAAAPLALFFFVVLNVSVQPVQSGLRALVVDKCHASQQTETNAWASRVNHVASMISYLAATTDLAGRFPVASTQIQALVVLSIIVIIASLVVTCCTVAESPNIDLASERGVASADAGATWRLLSSRLRRIYLAQFFSWFAWFPLLVQITSFIITMNCPLTPPSRMPDVGRKCEAAGGASALFSQSCVALLMAFILPVLTSRASSTWGKLKHFSNHGRAGSEHNVLQALWFASQMLFAALVSTVFYESRLLTILSVALTGICWCVTQWVPFVLANEEVIKIEESRRLAGMESCTGALLGAHNTFIALPQILATGASSLLFEMLKAIGLSDPLGDVLWVFSMSVCMSLISAYLLWRL</sequence>
<dbReference type="AlphaFoldDB" id="A0A6A5S3D9"/>
<reference evidence="7" key="1">
    <citation type="journal article" date="2020" name="Stud. Mycol.">
        <title>101 Dothideomycetes genomes: a test case for predicting lifestyles and emergence of pathogens.</title>
        <authorList>
            <person name="Haridas S."/>
            <person name="Albert R."/>
            <person name="Binder M."/>
            <person name="Bloem J."/>
            <person name="Labutti K."/>
            <person name="Salamov A."/>
            <person name="Andreopoulos B."/>
            <person name="Baker S."/>
            <person name="Barry K."/>
            <person name="Bills G."/>
            <person name="Bluhm B."/>
            <person name="Cannon C."/>
            <person name="Castanera R."/>
            <person name="Culley D."/>
            <person name="Daum C."/>
            <person name="Ezra D."/>
            <person name="Gonzalez J."/>
            <person name="Henrissat B."/>
            <person name="Kuo A."/>
            <person name="Liang C."/>
            <person name="Lipzen A."/>
            <person name="Lutzoni F."/>
            <person name="Magnuson J."/>
            <person name="Mondo S."/>
            <person name="Nolan M."/>
            <person name="Ohm R."/>
            <person name="Pangilinan J."/>
            <person name="Park H.-J."/>
            <person name="Ramirez L."/>
            <person name="Alfaro M."/>
            <person name="Sun H."/>
            <person name="Tritt A."/>
            <person name="Yoshinaga Y."/>
            <person name="Zwiers L.-H."/>
            <person name="Turgeon B."/>
            <person name="Goodwin S."/>
            <person name="Spatafora J."/>
            <person name="Crous P."/>
            <person name="Grigoriev I."/>
        </authorList>
    </citation>
    <scope>NUCLEOTIDE SEQUENCE</scope>
    <source>
        <strain evidence="7">CBS 183.55</strain>
    </source>
</reference>
<dbReference type="GO" id="GO:0008506">
    <property type="term" value="F:sucrose:proton symporter activity"/>
    <property type="evidence" value="ECO:0007669"/>
    <property type="project" value="TreeGrafter"/>
</dbReference>
<feature type="transmembrane region" description="Helical" evidence="6">
    <location>
        <begin position="154"/>
        <end position="170"/>
    </location>
</feature>
<evidence type="ECO:0000256" key="3">
    <source>
        <dbReference type="ARBA" id="ARBA00022692"/>
    </source>
</evidence>
<dbReference type="PANTHER" id="PTHR19432">
    <property type="entry name" value="SUGAR TRANSPORTER"/>
    <property type="match status" value="1"/>
</dbReference>
<organism evidence="7 8">
    <name type="scientific">Didymella exigua CBS 183.55</name>
    <dbReference type="NCBI Taxonomy" id="1150837"/>
    <lineage>
        <taxon>Eukaryota</taxon>
        <taxon>Fungi</taxon>
        <taxon>Dikarya</taxon>
        <taxon>Ascomycota</taxon>
        <taxon>Pezizomycotina</taxon>
        <taxon>Dothideomycetes</taxon>
        <taxon>Pleosporomycetidae</taxon>
        <taxon>Pleosporales</taxon>
        <taxon>Pleosporineae</taxon>
        <taxon>Didymellaceae</taxon>
        <taxon>Didymella</taxon>
    </lineage>
</organism>
<accession>A0A6A5S3D9</accession>
<evidence type="ECO:0000256" key="2">
    <source>
        <dbReference type="ARBA" id="ARBA00022448"/>
    </source>
</evidence>
<dbReference type="Proteomes" id="UP000800082">
    <property type="component" value="Unassembled WGS sequence"/>
</dbReference>
<name>A0A6A5S3D9_9PLEO</name>
<dbReference type="GO" id="GO:0005886">
    <property type="term" value="C:plasma membrane"/>
    <property type="evidence" value="ECO:0007669"/>
    <property type="project" value="TreeGrafter"/>
</dbReference>